<dbReference type="Pfam" id="PF12146">
    <property type="entry name" value="Hydrolase_4"/>
    <property type="match status" value="1"/>
</dbReference>
<dbReference type="EMBL" id="FNFV01000002">
    <property type="protein sequence ID" value="SDK32626.1"/>
    <property type="molecule type" value="Genomic_DNA"/>
</dbReference>
<protein>
    <submittedName>
        <fullName evidence="2">Esterase/lipase</fullName>
    </submittedName>
</protein>
<evidence type="ECO:0000313" key="3">
    <source>
        <dbReference type="Proteomes" id="UP000199328"/>
    </source>
</evidence>
<dbReference type="InterPro" id="IPR022742">
    <property type="entry name" value="Hydrolase_4"/>
</dbReference>
<feature type="domain" description="Serine aminopeptidase S33" evidence="1">
    <location>
        <begin position="79"/>
        <end position="277"/>
    </location>
</feature>
<evidence type="ECO:0000313" key="2">
    <source>
        <dbReference type="EMBL" id="SDK32626.1"/>
    </source>
</evidence>
<dbReference type="AlphaFoldDB" id="A0A1G9AZ64"/>
<dbReference type="RefSeq" id="WP_092499024.1">
    <property type="nucleotide sequence ID" value="NZ_FNFV01000002.1"/>
</dbReference>
<dbReference type="InterPro" id="IPR029058">
    <property type="entry name" value="AB_hydrolase_fold"/>
</dbReference>
<keyword evidence="3" id="KW-1185">Reference proteome</keyword>
<dbReference type="OrthoDB" id="5416147at2"/>
<dbReference type="Proteomes" id="UP000199328">
    <property type="component" value="Unassembled WGS sequence"/>
</dbReference>
<proteinExistence type="predicted"/>
<reference evidence="3" key="1">
    <citation type="submission" date="2016-10" db="EMBL/GenBank/DDBJ databases">
        <authorList>
            <person name="Varghese N."/>
            <person name="Submissions S."/>
        </authorList>
    </citation>
    <scope>NUCLEOTIDE SEQUENCE [LARGE SCALE GENOMIC DNA]</scope>
    <source>
        <strain evidence="3">CGMCC 1.10789</strain>
    </source>
</reference>
<dbReference type="STRING" id="990712.SAMN05216257_102337"/>
<dbReference type="Gene3D" id="3.40.50.1820">
    <property type="entry name" value="alpha/beta hydrolase"/>
    <property type="match status" value="1"/>
</dbReference>
<name>A0A1G9AZ64_9RHOB</name>
<dbReference type="SUPFAM" id="SSF53474">
    <property type="entry name" value="alpha/beta-Hydrolases"/>
    <property type="match status" value="1"/>
</dbReference>
<accession>A0A1G9AZ64</accession>
<gene>
    <name evidence="2" type="ORF">SAMN05216257_102337</name>
</gene>
<evidence type="ECO:0000259" key="1">
    <source>
        <dbReference type="Pfam" id="PF12146"/>
    </source>
</evidence>
<sequence>MRRAVLWALAALALVVALLLAFGPREPVETGLHPDYAAIAADPEGWLAAREAAHDDIRPGDGSAILWAGERRARAPVAVLYLHGFSASPAELRPVPELVAEALGANLVHYRLSGHGRGGAALAEPRAGDWIADMRAALAVARAVGERVLVIGTSTGGTLAALAALEPGLSDAIAGIVFVSPNFGVQDKAARLALLPFARLWAPLLTGRERSWEPANAEQAAHWTTRYPTVAAIPLMALVDHALRQDYSRARVPALFVYSERDQVIRPDRVKEVAGRWGGPVRLVELSPPGGAGGSYHVIAGDILAPETTPLLVRTILEWWRSVVAP</sequence>
<organism evidence="2 3">
    <name type="scientific">Meinhardsimonia xiamenensis</name>
    <dbReference type="NCBI Taxonomy" id="990712"/>
    <lineage>
        <taxon>Bacteria</taxon>
        <taxon>Pseudomonadati</taxon>
        <taxon>Pseudomonadota</taxon>
        <taxon>Alphaproteobacteria</taxon>
        <taxon>Rhodobacterales</taxon>
        <taxon>Paracoccaceae</taxon>
        <taxon>Meinhardsimonia</taxon>
    </lineage>
</organism>